<sequence>MVDVAPEDHDQELAFWQGALGQSMQQFERFPEYHGVPLEKQQMGFLVQRLGEGPSRVHLDIHTTDVEAEVARLEKLGAKRLREVNFWCLMEDPAGMPFCVIADKDLTEENSQRWE</sequence>
<name>A0A8J3QI82_9ACTN</name>
<evidence type="ECO:0000313" key="3">
    <source>
        <dbReference type="Proteomes" id="UP000612899"/>
    </source>
</evidence>
<keyword evidence="3" id="KW-1185">Reference proteome</keyword>
<evidence type="ECO:0000259" key="1">
    <source>
        <dbReference type="Pfam" id="PF18029"/>
    </source>
</evidence>
<dbReference type="AlphaFoldDB" id="A0A8J3QI82"/>
<dbReference type="EMBL" id="BONY01000085">
    <property type="protein sequence ID" value="GIH10132.1"/>
    <property type="molecule type" value="Genomic_DNA"/>
</dbReference>
<dbReference type="InterPro" id="IPR041581">
    <property type="entry name" value="Glyoxalase_6"/>
</dbReference>
<dbReference type="SUPFAM" id="SSF54593">
    <property type="entry name" value="Glyoxalase/Bleomycin resistance protein/Dihydroxybiphenyl dioxygenase"/>
    <property type="match status" value="1"/>
</dbReference>
<proteinExistence type="predicted"/>
<reference evidence="2" key="1">
    <citation type="submission" date="2021-01" db="EMBL/GenBank/DDBJ databases">
        <title>Whole genome shotgun sequence of Rhizocola hellebori NBRC 109834.</title>
        <authorList>
            <person name="Komaki H."/>
            <person name="Tamura T."/>
        </authorList>
    </citation>
    <scope>NUCLEOTIDE SEQUENCE</scope>
    <source>
        <strain evidence="2">NBRC 109834</strain>
    </source>
</reference>
<comment type="caution">
    <text evidence="2">The sequence shown here is derived from an EMBL/GenBank/DDBJ whole genome shotgun (WGS) entry which is preliminary data.</text>
</comment>
<feature type="domain" description="Glyoxalase-like" evidence="1">
    <location>
        <begin position="6"/>
        <end position="101"/>
    </location>
</feature>
<dbReference type="Pfam" id="PF18029">
    <property type="entry name" value="Glyoxalase_6"/>
    <property type="match status" value="1"/>
</dbReference>
<evidence type="ECO:0000313" key="2">
    <source>
        <dbReference type="EMBL" id="GIH10132.1"/>
    </source>
</evidence>
<gene>
    <name evidence="2" type="ORF">Rhe02_81990</name>
</gene>
<accession>A0A8J3QI82</accession>
<protein>
    <recommendedName>
        <fullName evidence="1">Glyoxalase-like domain-containing protein</fullName>
    </recommendedName>
</protein>
<dbReference type="Proteomes" id="UP000612899">
    <property type="component" value="Unassembled WGS sequence"/>
</dbReference>
<dbReference type="InterPro" id="IPR029068">
    <property type="entry name" value="Glyas_Bleomycin-R_OHBP_Dase"/>
</dbReference>
<organism evidence="2 3">
    <name type="scientific">Rhizocola hellebori</name>
    <dbReference type="NCBI Taxonomy" id="1392758"/>
    <lineage>
        <taxon>Bacteria</taxon>
        <taxon>Bacillati</taxon>
        <taxon>Actinomycetota</taxon>
        <taxon>Actinomycetes</taxon>
        <taxon>Micromonosporales</taxon>
        <taxon>Micromonosporaceae</taxon>
        <taxon>Rhizocola</taxon>
    </lineage>
</organism>
<dbReference type="Gene3D" id="3.10.180.10">
    <property type="entry name" value="2,3-Dihydroxybiphenyl 1,2-Dioxygenase, domain 1"/>
    <property type="match status" value="1"/>
</dbReference>